<dbReference type="InterPro" id="IPR000504">
    <property type="entry name" value="RRM_dom"/>
</dbReference>
<accession>A0A6I8MZQ3</accession>
<reference evidence="5 6" key="1">
    <citation type="journal article" date="2008" name="Nature">
        <title>Genome analysis of the platypus reveals unique signatures of evolution.</title>
        <authorList>
            <person name="Warren W.C."/>
            <person name="Hillier L.W."/>
            <person name="Marshall Graves J.A."/>
            <person name="Birney E."/>
            <person name="Ponting C.P."/>
            <person name="Grutzner F."/>
            <person name="Belov K."/>
            <person name="Miller W."/>
            <person name="Clarke L."/>
            <person name="Chinwalla A.T."/>
            <person name="Yang S.P."/>
            <person name="Heger A."/>
            <person name="Locke D.P."/>
            <person name="Miethke P."/>
            <person name="Waters P.D."/>
            <person name="Veyrunes F."/>
            <person name="Fulton L."/>
            <person name="Fulton B."/>
            <person name="Graves T."/>
            <person name="Wallis J."/>
            <person name="Puente X.S."/>
            <person name="Lopez-Otin C."/>
            <person name="Ordonez G.R."/>
            <person name="Eichler E.E."/>
            <person name="Chen L."/>
            <person name="Cheng Z."/>
            <person name="Deakin J.E."/>
            <person name="Alsop A."/>
            <person name="Thompson K."/>
            <person name="Kirby P."/>
            <person name="Papenfuss A.T."/>
            <person name="Wakefield M.J."/>
            <person name="Olender T."/>
            <person name="Lancet D."/>
            <person name="Huttley G.A."/>
            <person name="Smit A.F."/>
            <person name="Pask A."/>
            <person name="Temple-Smith P."/>
            <person name="Batzer M.A."/>
            <person name="Walker J.A."/>
            <person name="Konkel M.K."/>
            <person name="Harris R.S."/>
            <person name="Whittington C.M."/>
            <person name="Wong E.S."/>
            <person name="Gemmell N.J."/>
            <person name="Buschiazzo E."/>
            <person name="Vargas Jentzsch I.M."/>
            <person name="Merkel A."/>
            <person name="Schmitz J."/>
            <person name="Zemann A."/>
            <person name="Churakov G."/>
            <person name="Kriegs J.O."/>
            <person name="Brosius J."/>
            <person name="Murchison E.P."/>
            <person name="Sachidanandam R."/>
            <person name="Smith C."/>
            <person name="Hannon G.J."/>
            <person name="Tsend-Ayush E."/>
            <person name="McMillan D."/>
            <person name="Attenborough R."/>
            <person name="Rens W."/>
            <person name="Ferguson-Smith M."/>
            <person name="Lefevre C.M."/>
            <person name="Sharp J.A."/>
            <person name="Nicholas K.R."/>
            <person name="Ray D.A."/>
            <person name="Kube M."/>
            <person name="Reinhardt R."/>
            <person name="Pringle T.H."/>
            <person name="Taylor J."/>
            <person name="Jones R.C."/>
            <person name="Nixon B."/>
            <person name="Dacheux J.L."/>
            <person name="Niwa H."/>
            <person name="Sekita Y."/>
            <person name="Huang X."/>
            <person name="Stark A."/>
            <person name="Kheradpour P."/>
            <person name="Kellis M."/>
            <person name="Flicek P."/>
            <person name="Chen Y."/>
            <person name="Webber C."/>
            <person name="Hardison R."/>
            <person name="Nelson J."/>
            <person name="Hallsworth-Pepin K."/>
            <person name="Delehaunty K."/>
            <person name="Markovic C."/>
            <person name="Minx P."/>
            <person name="Feng Y."/>
            <person name="Kremitzki C."/>
            <person name="Mitreva M."/>
            <person name="Glasscock J."/>
            <person name="Wylie T."/>
            <person name="Wohldmann P."/>
            <person name="Thiru P."/>
            <person name="Nhan M.N."/>
            <person name="Pohl C.S."/>
            <person name="Smith S.M."/>
            <person name="Hou S."/>
            <person name="Nefedov M."/>
            <person name="de Jong P.J."/>
            <person name="Renfree M.B."/>
            <person name="Mardis E.R."/>
            <person name="Wilson R.K."/>
        </authorList>
    </citation>
    <scope>NUCLEOTIDE SEQUENCE [LARGE SCALE GENOMIC DNA]</scope>
    <source>
        <strain evidence="5 6">Glennie</strain>
    </source>
</reference>
<dbReference type="GO" id="GO:0030626">
    <property type="term" value="F:U12 snRNA binding"/>
    <property type="evidence" value="ECO:0000318"/>
    <property type="project" value="GO_Central"/>
</dbReference>
<feature type="compositionally biased region" description="Basic and acidic residues" evidence="3">
    <location>
        <begin position="226"/>
        <end position="246"/>
    </location>
</feature>
<dbReference type="GO" id="GO:0005689">
    <property type="term" value="C:U12-type spliceosomal complex"/>
    <property type="evidence" value="ECO:0000318"/>
    <property type="project" value="GO_Central"/>
</dbReference>
<evidence type="ECO:0000259" key="4">
    <source>
        <dbReference type="PROSITE" id="PS50102"/>
    </source>
</evidence>
<dbReference type="Pfam" id="PF00076">
    <property type="entry name" value="RRM_1"/>
    <property type="match status" value="1"/>
</dbReference>
<dbReference type="PANTHER" id="PTHR16105">
    <property type="entry name" value="RNA-BINDING REGION-CONTAINING PROTEIN 3"/>
    <property type="match status" value="1"/>
</dbReference>
<name>A0A6I8MZQ3_ORNAN</name>
<evidence type="ECO:0000256" key="2">
    <source>
        <dbReference type="PROSITE-ProRule" id="PRU00176"/>
    </source>
</evidence>
<gene>
    <name evidence="5" type="primary">RBM41</name>
</gene>
<dbReference type="Ensembl" id="ENSOANT00000062099.1">
    <property type="protein sequence ID" value="ENSOANP00000034268.1"/>
    <property type="gene ID" value="ENSOANG00000049754.1"/>
</dbReference>
<keyword evidence="6" id="KW-1185">Reference proteome</keyword>
<dbReference type="GO" id="GO:0000398">
    <property type="term" value="P:mRNA splicing, via spliceosome"/>
    <property type="evidence" value="ECO:0000318"/>
    <property type="project" value="GO_Central"/>
</dbReference>
<feature type="region of interest" description="Disordered" evidence="3">
    <location>
        <begin position="198"/>
        <end position="275"/>
    </location>
</feature>
<evidence type="ECO:0000313" key="6">
    <source>
        <dbReference type="Proteomes" id="UP000002279"/>
    </source>
</evidence>
<dbReference type="InterPro" id="IPR045164">
    <property type="entry name" value="RBM41/RNPC3"/>
</dbReference>
<dbReference type="SUPFAM" id="SSF54928">
    <property type="entry name" value="RNA-binding domain, RBD"/>
    <property type="match status" value="1"/>
</dbReference>
<dbReference type="GO" id="GO:0097157">
    <property type="term" value="F:pre-mRNA intronic binding"/>
    <property type="evidence" value="ECO:0000318"/>
    <property type="project" value="GO_Central"/>
</dbReference>
<dbReference type="GeneTree" id="ENSGT00530000063786"/>
<keyword evidence="1 2" id="KW-0694">RNA-binding</keyword>
<feature type="domain" description="RRM" evidence="4">
    <location>
        <begin position="306"/>
        <end position="357"/>
    </location>
</feature>
<evidence type="ECO:0000256" key="3">
    <source>
        <dbReference type="SAM" id="MobiDB-lite"/>
    </source>
</evidence>
<dbReference type="Gene3D" id="3.30.70.330">
    <property type="match status" value="1"/>
</dbReference>
<reference evidence="5" key="2">
    <citation type="submission" date="2025-08" db="UniProtKB">
        <authorList>
            <consortium name="Ensembl"/>
        </authorList>
    </citation>
    <scope>IDENTIFICATION</scope>
    <source>
        <strain evidence="5">Glennie</strain>
    </source>
</reference>
<dbReference type="PANTHER" id="PTHR16105:SF2">
    <property type="entry name" value="RNA-BINDING PROTEIN 41"/>
    <property type="match status" value="1"/>
</dbReference>
<sequence length="406" mass="45447">MSSDDIVLEDLETEGERQLRSLLHHQLDTSVSIEECLSKRQCFAPAALYKPFGEVAAGALTLSQFQALQESDRETASLRELGLTDAEISLWKNRASEAKVRGRLGAAPEATLERLRNIEEKISERQRILSLPQRFAGSKQLNRREMEIENALFQGTDRHSFLRALYYQGTDSGGLTLPLLGKDPMSDLETVYQEILTQTPQEPHDPTQVASASRSAAPEAPGTPGRGREAAEDTSEPRRQDGRAAQDEAPGLPGPETPQHASAAPRKVTEPVAFVPEDEIRRNRLSEEEIRKIPRFSSYSPGEPSKVLYLKNLSPRVTGKELVSLFARFQEKEGPQIQFRLLTGRMRGQAFITFPSEWLHGGNCRADGRRHPIHRDGSRVVRLTEVTGGYHQIIHSRSWRTFLSLP</sequence>
<dbReference type="InParanoid" id="A0A6I8MZQ3"/>
<protein>
    <recommendedName>
        <fullName evidence="4">RRM domain-containing protein</fullName>
    </recommendedName>
</protein>
<reference evidence="5" key="3">
    <citation type="submission" date="2025-09" db="UniProtKB">
        <authorList>
            <consortium name="Ensembl"/>
        </authorList>
    </citation>
    <scope>IDENTIFICATION</scope>
    <source>
        <strain evidence="5">Glennie</strain>
    </source>
</reference>
<evidence type="ECO:0000256" key="1">
    <source>
        <dbReference type="ARBA" id="ARBA00022884"/>
    </source>
</evidence>
<dbReference type="Proteomes" id="UP000002279">
    <property type="component" value="Chromosome 6"/>
</dbReference>
<dbReference type="InterPro" id="IPR035979">
    <property type="entry name" value="RBD_domain_sf"/>
</dbReference>
<organism evidence="5 6">
    <name type="scientific">Ornithorhynchus anatinus</name>
    <name type="common">Duckbill platypus</name>
    <dbReference type="NCBI Taxonomy" id="9258"/>
    <lineage>
        <taxon>Eukaryota</taxon>
        <taxon>Metazoa</taxon>
        <taxon>Chordata</taxon>
        <taxon>Craniata</taxon>
        <taxon>Vertebrata</taxon>
        <taxon>Euteleostomi</taxon>
        <taxon>Mammalia</taxon>
        <taxon>Monotremata</taxon>
        <taxon>Ornithorhynchidae</taxon>
        <taxon>Ornithorhynchus</taxon>
    </lineage>
</organism>
<evidence type="ECO:0000313" key="5">
    <source>
        <dbReference type="Ensembl" id="ENSOANP00000034268.1"/>
    </source>
</evidence>
<dbReference type="PROSITE" id="PS50102">
    <property type="entry name" value="RRM"/>
    <property type="match status" value="1"/>
</dbReference>
<dbReference type="InterPro" id="IPR012677">
    <property type="entry name" value="Nucleotide-bd_a/b_plait_sf"/>
</dbReference>
<dbReference type="Bgee" id="ENSOANG00000049754">
    <property type="expression patterns" value="Expressed in fibroblast and 6 other cell types or tissues"/>
</dbReference>
<dbReference type="OMA" id="CTLGEYI"/>
<dbReference type="AlphaFoldDB" id="A0A6I8MZQ3"/>
<dbReference type="FunCoup" id="A0A6I8MZQ3">
    <property type="interactions" value="774"/>
</dbReference>
<proteinExistence type="predicted"/>